<dbReference type="PANTHER" id="PTHR11017:SF555">
    <property type="entry name" value="TIR-NBS-LRR RCT1-LIKE RESISTANCE PROTEIN"/>
    <property type="match status" value="1"/>
</dbReference>
<evidence type="ECO:0000256" key="1">
    <source>
        <dbReference type="ARBA" id="ARBA00004123"/>
    </source>
</evidence>
<name>A0A438H5Y2_VITVI</name>
<sequence>MANDGKLTGVKTDVSSDSYALSGCSDLKKLPDDMGSLQGLVKLEANASGIQEVPTSIALLTKLQVSSLAGCKGGESKSRNLILSLPSSPTEGLPLPSLSGLCSLKMLMNKSSKGSYWNNPRKYEVFLSFRGEDTRKSFTDHLHEALHRCGINTFIDDQLRRGEQISSALLQAIEESRFSIIIFSEHYASSSWCLDELTKILECVKVGGHTAFPVFYNVDPSHVRKQTGSYGVAFTKHEKVYRDNMEKVLKWREALTVASGLSGWDSRDRHESKVIKEIVSKIWNELNDASSCNMEALVGMDSHIENMVSLLCIGSDDVRMVGIWGMAGIEMGWEIVRQESIKDPGKCSRLWVNDDVIDMLTTNTGTEAVEGMVLNLSTLKELHFSVNVFTKMNKLRVPRFYDAQIWGSSWIWRRNDRYKSPYTECKFHLSGDFKFLSNHLRSLYWDGYPLKSLPSNFHPEKLLELKMCFSQLEQLWEGNKSFQKLKFIELSHSQHLIKTPDFSGAPKLRRIILEGCTSLVKVHPSIGALKKLIFLNLEGCKNLKSFLSSIHLESLQILTLSGCSKLKKFPEVQGAMDNLSELSLKGTAIKGLPLSIEYLNGLALFNLEECKSLESLPGCVFKLKSLKTLILSNCLRLKKLPEIQENMESLKELFLDDTGLRELPSSIEHLNGLVLLKLKNCKRLASLPESICKLTSLQTLTLSGCSELKKLPDDMGSLQCLLKLKANGSGIQEVPSSITLLTRLQVLSLAGCKGGGSKSRNLALSLRASPTDGLRLSSLTVLHSLKKLNLSDRNLLEGALPSDLSSLSWLECLDLSRNNFITVPTSLSRLPHLRRLIVEHCKNLQSLPELPSSIKELLANDCTSLETFSYPSSAYPLRKFGDFNFEFSNCFRLVGNEQSDTVEAILQEIRLVASIQKSMAPSEHSARYGESRYDAVVPGSRIPEWFTHQSEGDSITVELPPGCYNTNSIGLAACAVFHPKFSMGKIGRSAYFSVNESGGFSLDNTTSMHFSKADHIWFGYRLISGVDLRDHLKVAFATSKVPGEVVKKCGVRLVYEQDEMGNASFLSAPCGREKEMNQIQSQETDTAASFSKLPPVSFRKSGPNFLFSQFIKVVIHDESCSYIAFPSRSNARCNQAIVAVANK</sequence>
<keyword evidence="5" id="KW-0677">Repeat</keyword>
<dbReference type="InterPro" id="IPR003591">
    <property type="entry name" value="Leu-rich_rpt_typical-subtyp"/>
</dbReference>
<comment type="subcellular location">
    <subcellularLocation>
        <location evidence="2">Cytoplasm</location>
    </subcellularLocation>
    <subcellularLocation>
        <location evidence="1">Nucleus</location>
    </subcellularLocation>
</comment>
<dbReference type="InterPro" id="IPR011713">
    <property type="entry name" value="Leu-rich_rpt_3"/>
</dbReference>
<dbReference type="GO" id="GO:0005634">
    <property type="term" value="C:nucleus"/>
    <property type="evidence" value="ECO:0007669"/>
    <property type="project" value="UniProtKB-SubCell"/>
</dbReference>
<proteinExistence type="inferred from homology"/>
<evidence type="ECO:0000259" key="10">
    <source>
        <dbReference type="PROSITE" id="PS50104"/>
    </source>
</evidence>
<accession>A0A438H5Y2</accession>
<dbReference type="SUPFAM" id="SSF52200">
    <property type="entry name" value="Toll/Interleukin receptor TIR domain"/>
    <property type="match status" value="1"/>
</dbReference>
<dbReference type="PANTHER" id="PTHR11017">
    <property type="entry name" value="LEUCINE-RICH REPEAT-CONTAINING PROTEIN"/>
    <property type="match status" value="1"/>
</dbReference>
<dbReference type="EMBL" id="QGNW01000274">
    <property type="protein sequence ID" value="RVW79809.1"/>
    <property type="molecule type" value="Genomic_DNA"/>
</dbReference>
<evidence type="ECO:0000256" key="9">
    <source>
        <dbReference type="ARBA" id="ARBA00061488"/>
    </source>
</evidence>
<gene>
    <name evidence="11" type="primary">DSC1_27</name>
    <name evidence="11" type="ORF">CK203_047634</name>
</gene>
<comment type="similarity">
    <text evidence="9">Belongs to the disease resistance TIR-NB-LRR family.</text>
</comment>
<feature type="domain" description="TIR" evidence="10">
    <location>
        <begin position="121"/>
        <end position="286"/>
    </location>
</feature>
<dbReference type="Gene3D" id="3.40.50.10140">
    <property type="entry name" value="Toll/interleukin-1 receptor homology (TIR) domain"/>
    <property type="match status" value="1"/>
</dbReference>
<evidence type="ECO:0000256" key="5">
    <source>
        <dbReference type="ARBA" id="ARBA00022737"/>
    </source>
</evidence>
<comment type="caution">
    <text evidence="11">The sequence shown here is derived from an EMBL/GenBank/DDBJ whole genome shotgun (WGS) entry which is preliminary data.</text>
</comment>
<dbReference type="Pfam" id="PF20160">
    <property type="entry name" value="C-JID"/>
    <property type="match status" value="1"/>
</dbReference>
<dbReference type="PROSITE" id="PS50104">
    <property type="entry name" value="TIR"/>
    <property type="match status" value="1"/>
</dbReference>
<keyword evidence="3" id="KW-0963">Cytoplasm</keyword>
<reference evidence="11 12" key="1">
    <citation type="journal article" date="2018" name="PLoS Genet.">
        <title>Population sequencing reveals clonal diversity and ancestral inbreeding in the grapevine cultivar Chardonnay.</title>
        <authorList>
            <person name="Roach M.J."/>
            <person name="Johnson D.L."/>
            <person name="Bohlmann J."/>
            <person name="van Vuuren H.J."/>
            <person name="Jones S.J."/>
            <person name="Pretorius I.S."/>
            <person name="Schmidt S.A."/>
            <person name="Borneman A.R."/>
        </authorList>
    </citation>
    <scope>NUCLEOTIDE SEQUENCE [LARGE SCALE GENOMIC DNA]</scope>
    <source>
        <strain evidence="12">cv. Chardonnay</strain>
        <tissue evidence="11">Leaf</tissue>
    </source>
</reference>
<dbReference type="InterPro" id="IPR045344">
    <property type="entry name" value="C-JID"/>
</dbReference>
<evidence type="ECO:0000256" key="7">
    <source>
        <dbReference type="ARBA" id="ARBA00023027"/>
    </source>
</evidence>
<organism evidence="11 12">
    <name type="scientific">Vitis vinifera</name>
    <name type="common">Grape</name>
    <dbReference type="NCBI Taxonomy" id="29760"/>
    <lineage>
        <taxon>Eukaryota</taxon>
        <taxon>Viridiplantae</taxon>
        <taxon>Streptophyta</taxon>
        <taxon>Embryophyta</taxon>
        <taxon>Tracheophyta</taxon>
        <taxon>Spermatophyta</taxon>
        <taxon>Magnoliopsida</taxon>
        <taxon>eudicotyledons</taxon>
        <taxon>Gunneridae</taxon>
        <taxon>Pentapetalae</taxon>
        <taxon>rosids</taxon>
        <taxon>Vitales</taxon>
        <taxon>Vitaceae</taxon>
        <taxon>Viteae</taxon>
        <taxon>Vitis</taxon>
    </lineage>
</organism>
<evidence type="ECO:0000256" key="3">
    <source>
        <dbReference type="ARBA" id="ARBA00022490"/>
    </source>
</evidence>
<dbReference type="GO" id="GO:0007165">
    <property type="term" value="P:signal transduction"/>
    <property type="evidence" value="ECO:0007669"/>
    <property type="project" value="InterPro"/>
</dbReference>
<keyword evidence="4" id="KW-0433">Leucine-rich repeat</keyword>
<dbReference type="InterPro" id="IPR000157">
    <property type="entry name" value="TIR_dom"/>
</dbReference>
<dbReference type="Pfam" id="PF01582">
    <property type="entry name" value="TIR"/>
    <property type="match status" value="1"/>
</dbReference>
<dbReference type="PRINTS" id="PR00364">
    <property type="entry name" value="DISEASERSIST"/>
</dbReference>
<evidence type="ECO:0000256" key="4">
    <source>
        <dbReference type="ARBA" id="ARBA00022614"/>
    </source>
</evidence>
<evidence type="ECO:0000313" key="12">
    <source>
        <dbReference type="Proteomes" id="UP000288805"/>
    </source>
</evidence>
<keyword evidence="6" id="KW-0611">Plant defense</keyword>
<dbReference type="InterPro" id="IPR058546">
    <property type="entry name" value="RPS4B/Roq1-like_LRR"/>
</dbReference>
<dbReference type="SUPFAM" id="SSF52058">
    <property type="entry name" value="L domain-like"/>
    <property type="match status" value="2"/>
</dbReference>
<dbReference type="GO" id="GO:0050832">
    <property type="term" value="P:defense response to fungus"/>
    <property type="evidence" value="ECO:0007669"/>
    <property type="project" value="UniProtKB-ARBA"/>
</dbReference>
<dbReference type="Pfam" id="PF23286">
    <property type="entry name" value="LRR_13"/>
    <property type="match status" value="1"/>
</dbReference>
<evidence type="ECO:0000313" key="11">
    <source>
        <dbReference type="EMBL" id="RVW79809.1"/>
    </source>
</evidence>
<dbReference type="GO" id="GO:0043068">
    <property type="term" value="P:positive regulation of programmed cell death"/>
    <property type="evidence" value="ECO:0007669"/>
    <property type="project" value="UniProtKB-ARBA"/>
</dbReference>
<evidence type="ECO:0000256" key="6">
    <source>
        <dbReference type="ARBA" id="ARBA00022821"/>
    </source>
</evidence>
<dbReference type="Proteomes" id="UP000288805">
    <property type="component" value="Unassembled WGS sequence"/>
</dbReference>
<dbReference type="AlphaFoldDB" id="A0A438H5Y2"/>
<evidence type="ECO:0000256" key="8">
    <source>
        <dbReference type="ARBA" id="ARBA00023242"/>
    </source>
</evidence>
<dbReference type="Gene3D" id="3.80.10.10">
    <property type="entry name" value="Ribonuclease Inhibitor"/>
    <property type="match status" value="4"/>
</dbReference>
<dbReference type="InterPro" id="IPR044974">
    <property type="entry name" value="Disease_R_plants"/>
</dbReference>
<dbReference type="GO" id="GO:0005737">
    <property type="term" value="C:cytoplasm"/>
    <property type="evidence" value="ECO:0007669"/>
    <property type="project" value="UniProtKB-SubCell"/>
</dbReference>
<dbReference type="FunFam" id="3.40.50.10140:FF:000007">
    <property type="entry name" value="Disease resistance protein (TIR-NBS-LRR class)"/>
    <property type="match status" value="1"/>
</dbReference>
<keyword evidence="7" id="KW-0520">NAD</keyword>
<evidence type="ECO:0000256" key="2">
    <source>
        <dbReference type="ARBA" id="ARBA00004496"/>
    </source>
</evidence>
<dbReference type="SMART" id="SM00369">
    <property type="entry name" value="LRR_TYP"/>
    <property type="match status" value="4"/>
</dbReference>
<dbReference type="InterPro" id="IPR035897">
    <property type="entry name" value="Toll_tir_struct_dom_sf"/>
</dbReference>
<dbReference type="InterPro" id="IPR032675">
    <property type="entry name" value="LRR_dom_sf"/>
</dbReference>
<protein>
    <submittedName>
        <fullName evidence="11">Disease resistance-like protein DSC1</fullName>
    </submittedName>
</protein>
<dbReference type="Pfam" id="PF07725">
    <property type="entry name" value="LRR_3"/>
    <property type="match status" value="1"/>
</dbReference>
<keyword evidence="8" id="KW-0539">Nucleus</keyword>
<dbReference type="SMART" id="SM00255">
    <property type="entry name" value="TIR"/>
    <property type="match status" value="1"/>
</dbReference>